<evidence type="ECO:0000313" key="2">
    <source>
        <dbReference type="Proteomes" id="UP000002195"/>
    </source>
</evidence>
<dbReference type="PaxDb" id="44689-DDB0190070"/>
<reference evidence="1 2" key="1">
    <citation type="journal article" date="2005" name="Nature">
        <title>The genome of the social amoeba Dictyostelium discoideum.</title>
        <authorList>
            <consortium name="The Dictyostelium discoideum Sequencing Consortium"/>
            <person name="Eichinger L."/>
            <person name="Pachebat J.A."/>
            <person name="Glockner G."/>
            <person name="Rajandream M.A."/>
            <person name="Sucgang R."/>
            <person name="Berriman M."/>
            <person name="Song J."/>
            <person name="Olsen R."/>
            <person name="Szafranski K."/>
            <person name="Xu Q."/>
            <person name="Tunggal B."/>
            <person name="Kummerfeld S."/>
            <person name="Madera M."/>
            <person name="Konfortov B.A."/>
            <person name="Rivero F."/>
            <person name="Bankier A.T."/>
            <person name="Lehmann R."/>
            <person name="Hamlin N."/>
            <person name="Davies R."/>
            <person name="Gaudet P."/>
            <person name="Fey P."/>
            <person name="Pilcher K."/>
            <person name="Chen G."/>
            <person name="Saunders D."/>
            <person name="Sodergren E."/>
            <person name="Davis P."/>
            <person name="Kerhornou A."/>
            <person name="Nie X."/>
            <person name="Hall N."/>
            <person name="Anjard C."/>
            <person name="Hemphill L."/>
            <person name="Bason N."/>
            <person name="Farbrother P."/>
            <person name="Desany B."/>
            <person name="Just E."/>
            <person name="Morio T."/>
            <person name="Rost R."/>
            <person name="Churcher C."/>
            <person name="Cooper J."/>
            <person name="Haydock S."/>
            <person name="van Driessche N."/>
            <person name="Cronin A."/>
            <person name="Goodhead I."/>
            <person name="Muzny D."/>
            <person name="Mourier T."/>
            <person name="Pain A."/>
            <person name="Lu M."/>
            <person name="Harper D."/>
            <person name="Lindsay R."/>
            <person name="Hauser H."/>
            <person name="James K."/>
            <person name="Quiles M."/>
            <person name="Madan Babu M."/>
            <person name="Saito T."/>
            <person name="Buchrieser C."/>
            <person name="Wardroper A."/>
            <person name="Felder M."/>
            <person name="Thangavelu M."/>
            <person name="Johnson D."/>
            <person name="Knights A."/>
            <person name="Loulseged H."/>
            <person name="Mungall K."/>
            <person name="Oliver K."/>
            <person name="Price C."/>
            <person name="Quail M.A."/>
            <person name="Urushihara H."/>
            <person name="Hernandez J."/>
            <person name="Rabbinowitsch E."/>
            <person name="Steffen D."/>
            <person name="Sanders M."/>
            <person name="Ma J."/>
            <person name="Kohara Y."/>
            <person name="Sharp S."/>
            <person name="Simmonds M."/>
            <person name="Spiegler S."/>
            <person name="Tivey A."/>
            <person name="Sugano S."/>
            <person name="White B."/>
            <person name="Walker D."/>
            <person name="Woodward J."/>
            <person name="Winckler T."/>
            <person name="Tanaka Y."/>
            <person name="Shaulsky G."/>
            <person name="Schleicher M."/>
            <person name="Weinstock G."/>
            <person name="Rosenthal A."/>
            <person name="Cox E.C."/>
            <person name="Chisholm R.L."/>
            <person name="Gibbs R."/>
            <person name="Loomis W.F."/>
            <person name="Platzer M."/>
            <person name="Kay R.R."/>
            <person name="Williams J."/>
            <person name="Dear P.H."/>
            <person name="Noegel A.A."/>
            <person name="Barrell B."/>
            <person name="Kuspa A."/>
        </authorList>
    </citation>
    <scope>NUCLEOTIDE SEQUENCE [LARGE SCALE GENOMIC DNA]</scope>
    <source>
        <strain evidence="1 2">AX4</strain>
    </source>
</reference>
<evidence type="ECO:0000313" key="1">
    <source>
        <dbReference type="EMBL" id="EAL73005.1"/>
    </source>
</evidence>
<dbReference type="dictyBase" id="DDB_G0268832"/>
<dbReference type="RefSeq" id="XP_646999.1">
    <property type="nucleotide sequence ID" value="XM_641907.1"/>
</dbReference>
<accession>Q55EM1</accession>
<gene>
    <name evidence="1" type="ORF">DDB_G0268832</name>
</gene>
<sequence length="150" mass="17590">MKERTSVECPHLDLSVEDAEENCSKYLWLLTDLDEFPMFKPSACTVDCKEKMLKIIDIILFKHYKFSRDYFEDCKMVFGQGVDGMPLSEYIICIEENDFNERTALLTNLQYINGKIVRLCEVPKENDDTRQEEINKTITIFVSILNKIKN</sequence>
<protein>
    <submittedName>
        <fullName evidence="1">Uncharacterized protein</fullName>
    </submittedName>
</protein>
<dbReference type="InParanoid" id="Q55EM1"/>
<dbReference type="EMBL" id="AAFI02000004">
    <property type="protein sequence ID" value="EAL73005.1"/>
    <property type="molecule type" value="Genomic_DNA"/>
</dbReference>
<dbReference type="KEGG" id="ddi:DDB_G0268832"/>
<comment type="caution">
    <text evidence="1">The sequence shown here is derived from an EMBL/GenBank/DDBJ whole genome shotgun (WGS) entry which is preliminary data.</text>
</comment>
<organism evidence="1 2">
    <name type="scientific">Dictyostelium discoideum</name>
    <name type="common">Social amoeba</name>
    <dbReference type="NCBI Taxonomy" id="44689"/>
    <lineage>
        <taxon>Eukaryota</taxon>
        <taxon>Amoebozoa</taxon>
        <taxon>Evosea</taxon>
        <taxon>Eumycetozoa</taxon>
        <taxon>Dictyostelia</taxon>
        <taxon>Dictyosteliales</taxon>
        <taxon>Dictyosteliaceae</taxon>
        <taxon>Dictyostelium</taxon>
    </lineage>
</organism>
<dbReference type="PhylomeDB" id="Q55EM1"/>
<dbReference type="AlphaFoldDB" id="Q55EM1"/>
<dbReference type="FunCoup" id="Q55EM1">
    <property type="interactions" value="877"/>
</dbReference>
<name>Q55EM1_DICDI</name>
<keyword evidence="2" id="KW-1185">Reference proteome</keyword>
<dbReference type="HOGENOM" id="CLU_1743927_0_0_1"/>
<proteinExistence type="predicted"/>
<dbReference type="VEuPathDB" id="AmoebaDB:DDB_G0268832"/>
<dbReference type="GeneID" id="8616692"/>
<dbReference type="Proteomes" id="UP000002195">
    <property type="component" value="Unassembled WGS sequence"/>
</dbReference>
<dbReference type="eggNOG" id="ENOG502RINM">
    <property type="taxonomic scope" value="Eukaryota"/>
</dbReference>